<evidence type="ECO:0000313" key="1">
    <source>
        <dbReference type="EMBL" id="RYS81715.1"/>
    </source>
</evidence>
<gene>
    <name evidence="1" type="ORF">EAI93_02425</name>
</gene>
<accession>A0A4Q5CA97</accession>
<comment type="caution">
    <text evidence="1">The sequence shown here is derived from an EMBL/GenBank/DDBJ whole genome shotgun (WGS) entry which is preliminary data.</text>
</comment>
<protein>
    <submittedName>
        <fullName evidence="1">Uncharacterized protein</fullName>
    </submittedName>
</protein>
<dbReference type="AlphaFoldDB" id="A0A4Q5CA97"/>
<evidence type="ECO:0000313" key="2">
    <source>
        <dbReference type="Proteomes" id="UP000292665"/>
    </source>
</evidence>
<dbReference type="Proteomes" id="UP000292665">
    <property type="component" value="Unassembled WGS sequence"/>
</dbReference>
<proteinExistence type="predicted"/>
<organism evidence="1 2">
    <name type="scientific">[Ruminococcus] torques</name>
    <dbReference type="NCBI Taxonomy" id="33039"/>
    <lineage>
        <taxon>Bacteria</taxon>
        <taxon>Bacillati</taxon>
        <taxon>Bacillota</taxon>
        <taxon>Clostridia</taxon>
        <taxon>Lachnospirales</taxon>
        <taxon>Lachnospiraceae</taxon>
        <taxon>Mediterraneibacter</taxon>
    </lineage>
</organism>
<reference evidence="1 2" key="1">
    <citation type="journal article" date="2019" name="Science, e1252229">
        <title>Invertible promoters mediate bacterial phase variation, antibiotic resistance, and host adaptation in the gut.</title>
        <authorList>
            <person name="Jiang X."/>
            <person name="Hall A.B."/>
            <person name="Arthur T.D."/>
            <person name="Plichta D.R."/>
            <person name="Covington C.T."/>
            <person name="Poyet M."/>
            <person name="Crothers J."/>
            <person name="Moses P.L."/>
            <person name="Tolonen A.C."/>
            <person name="Vlamakis H."/>
            <person name="Alm E.J."/>
            <person name="Xavier R.J."/>
        </authorList>
    </citation>
    <scope>NUCLEOTIDE SEQUENCE [LARGE SCALE GENOMIC DNA]</scope>
    <source>
        <strain evidence="2">aa_0143</strain>
    </source>
</reference>
<sequence length="161" mass="19305">MSVLVSDRTESKFEAITYSVELHDMLIELMQRSFGVKDLDRLVRMKYAYGKDTTEDFSRYRYLMLNYKNRIDQLASMLTSNIRAANSIYPTTLHEYEQRRDYQNTAIVNCEQLLKELQRIVEIFEVDVNLYSRYVKAIDREIGLIKKWRQRDNRIRSQLKG</sequence>
<name>A0A4Q5CA97_9FIRM</name>
<dbReference type="EMBL" id="RCYR01000002">
    <property type="protein sequence ID" value="RYS81715.1"/>
    <property type="molecule type" value="Genomic_DNA"/>
</dbReference>